<dbReference type="AlphaFoldDB" id="A0A1B9NBA2"/>
<reference evidence="12 13" key="1">
    <citation type="submission" date="2016-05" db="EMBL/GenBank/DDBJ databases">
        <authorList>
            <person name="Lavstsen T."/>
            <person name="Jespersen J.S."/>
        </authorList>
    </citation>
    <scope>NUCLEOTIDE SEQUENCE [LARGE SCALE GENOMIC DNA]</scope>
    <source>
        <strain evidence="12 13">YLB-01</strain>
    </source>
</reference>
<evidence type="ECO:0000256" key="4">
    <source>
        <dbReference type="ARBA" id="ARBA00022491"/>
    </source>
</evidence>
<dbReference type="PANTHER" id="PTHR33202">
    <property type="entry name" value="ZINC UPTAKE REGULATION PROTEIN"/>
    <property type="match status" value="1"/>
</dbReference>
<proteinExistence type="inferred from homology"/>
<evidence type="ECO:0000313" key="12">
    <source>
        <dbReference type="EMBL" id="OCG73891.1"/>
    </source>
</evidence>
<feature type="binding site" evidence="11">
    <location>
        <position position="147"/>
    </location>
    <ligand>
        <name>Zn(2+)</name>
        <dbReference type="ChEBI" id="CHEBI:29105"/>
    </ligand>
</feature>
<dbReference type="CDD" id="cd07153">
    <property type="entry name" value="Fur_like"/>
    <property type="match status" value="1"/>
</dbReference>
<evidence type="ECO:0000256" key="3">
    <source>
        <dbReference type="ARBA" id="ARBA00022490"/>
    </source>
</evidence>
<comment type="caution">
    <text evidence="12">The sequence shown here is derived from an EMBL/GenBank/DDBJ whole genome shotgun (WGS) entry which is preliminary data.</text>
</comment>
<feature type="binding site" evidence="11">
    <location>
        <position position="107"/>
    </location>
    <ligand>
        <name>Zn(2+)</name>
        <dbReference type="ChEBI" id="CHEBI:29105"/>
    </ligand>
</feature>
<dbReference type="InterPro" id="IPR036388">
    <property type="entry name" value="WH-like_DNA-bd_sf"/>
</dbReference>
<keyword evidence="9" id="KW-0238">DNA-binding</keyword>
<evidence type="ECO:0000256" key="6">
    <source>
        <dbReference type="ARBA" id="ARBA00022833"/>
    </source>
</evidence>
<dbReference type="GO" id="GO:0045892">
    <property type="term" value="P:negative regulation of DNA-templated transcription"/>
    <property type="evidence" value="ECO:0007669"/>
    <property type="project" value="TreeGrafter"/>
</dbReference>
<feature type="binding site" evidence="11">
    <location>
        <position position="144"/>
    </location>
    <ligand>
        <name>Zn(2+)</name>
        <dbReference type="ChEBI" id="CHEBI:29105"/>
    </ligand>
</feature>
<name>A0A1B9NBA2_9MICO</name>
<keyword evidence="6 11" id="KW-0862">Zinc</keyword>
<evidence type="ECO:0000256" key="10">
    <source>
        <dbReference type="ARBA" id="ARBA00023163"/>
    </source>
</evidence>
<dbReference type="GO" id="GO:0003700">
    <property type="term" value="F:DNA-binding transcription factor activity"/>
    <property type="evidence" value="ECO:0007669"/>
    <property type="project" value="InterPro"/>
</dbReference>
<keyword evidence="8" id="KW-0805">Transcription regulation</keyword>
<evidence type="ECO:0000256" key="7">
    <source>
        <dbReference type="ARBA" id="ARBA00023004"/>
    </source>
</evidence>
<dbReference type="Gene3D" id="3.30.1490.190">
    <property type="match status" value="1"/>
</dbReference>
<dbReference type="Pfam" id="PF01475">
    <property type="entry name" value="FUR"/>
    <property type="match status" value="1"/>
</dbReference>
<evidence type="ECO:0000256" key="8">
    <source>
        <dbReference type="ARBA" id="ARBA00023015"/>
    </source>
</evidence>
<dbReference type="GO" id="GO:0008270">
    <property type="term" value="F:zinc ion binding"/>
    <property type="evidence" value="ECO:0007669"/>
    <property type="project" value="TreeGrafter"/>
</dbReference>
<sequence length="153" mass="16185">MIPDVHDGVRDEAFDATQALRATGLRVTSQRIAVLEALAGRPHAAVDELHAAVSEQIPGIALQTVHGIVNDLTDAGIAQRVSLPGAPSALYELGRNDNHHHLQCVVCGKVEDVPCVVGAAPCLHPSHDHGMRVLEASVTFRAICPECERNGNG</sequence>
<keyword evidence="5 11" id="KW-0479">Metal-binding</keyword>
<protein>
    <submittedName>
        <fullName evidence="12">Uncharacterized protein</fullName>
    </submittedName>
</protein>
<dbReference type="EMBL" id="LXMD01000023">
    <property type="protein sequence ID" value="OCG73891.1"/>
    <property type="molecule type" value="Genomic_DNA"/>
</dbReference>
<keyword evidence="3" id="KW-0963">Cytoplasm</keyword>
<comment type="similarity">
    <text evidence="2">Belongs to the Fur family.</text>
</comment>
<keyword evidence="13" id="KW-1185">Reference proteome</keyword>
<dbReference type="STRING" id="904291.A7J15_06645"/>
<evidence type="ECO:0000256" key="5">
    <source>
        <dbReference type="ARBA" id="ARBA00022723"/>
    </source>
</evidence>
<gene>
    <name evidence="12" type="ORF">A7J15_06645</name>
</gene>
<dbReference type="OrthoDB" id="5242893at2"/>
<comment type="cofactor">
    <cofactor evidence="11">
        <name>Zn(2+)</name>
        <dbReference type="ChEBI" id="CHEBI:29105"/>
    </cofactor>
    <text evidence="11">Binds 1 zinc ion per subunit.</text>
</comment>
<dbReference type="GO" id="GO:0005737">
    <property type="term" value="C:cytoplasm"/>
    <property type="evidence" value="ECO:0007669"/>
    <property type="project" value="UniProtKB-SubCell"/>
</dbReference>
<dbReference type="InterPro" id="IPR036390">
    <property type="entry name" value="WH_DNA-bd_sf"/>
</dbReference>
<evidence type="ECO:0000256" key="9">
    <source>
        <dbReference type="ARBA" id="ARBA00023125"/>
    </source>
</evidence>
<feature type="binding site" evidence="11">
    <location>
        <position position="104"/>
    </location>
    <ligand>
        <name>Zn(2+)</name>
        <dbReference type="ChEBI" id="CHEBI:29105"/>
    </ligand>
</feature>
<dbReference type="SUPFAM" id="SSF46785">
    <property type="entry name" value="Winged helix' DNA-binding domain"/>
    <property type="match status" value="1"/>
</dbReference>
<dbReference type="Gene3D" id="1.10.10.10">
    <property type="entry name" value="Winged helix-like DNA-binding domain superfamily/Winged helix DNA-binding domain"/>
    <property type="match status" value="1"/>
</dbReference>
<keyword evidence="7" id="KW-0408">Iron</keyword>
<evidence type="ECO:0000313" key="13">
    <source>
        <dbReference type="Proteomes" id="UP000093355"/>
    </source>
</evidence>
<dbReference type="InterPro" id="IPR002481">
    <property type="entry name" value="FUR"/>
</dbReference>
<dbReference type="GO" id="GO:1900376">
    <property type="term" value="P:regulation of secondary metabolite biosynthetic process"/>
    <property type="evidence" value="ECO:0007669"/>
    <property type="project" value="TreeGrafter"/>
</dbReference>
<evidence type="ECO:0000256" key="2">
    <source>
        <dbReference type="ARBA" id="ARBA00007957"/>
    </source>
</evidence>
<dbReference type="PANTHER" id="PTHR33202:SF18">
    <property type="entry name" value="TRANSCRIPTIONAL REGULATOR FURA"/>
    <property type="match status" value="1"/>
</dbReference>
<evidence type="ECO:0000256" key="1">
    <source>
        <dbReference type="ARBA" id="ARBA00004496"/>
    </source>
</evidence>
<evidence type="ECO:0000256" key="11">
    <source>
        <dbReference type="PIRSR" id="PIRSR602481-1"/>
    </source>
</evidence>
<keyword evidence="4" id="KW-0678">Repressor</keyword>
<accession>A0A1B9NBA2</accession>
<comment type="subcellular location">
    <subcellularLocation>
        <location evidence="1">Cytoplasm</location>
    </subcellularLocation>
</comment>
<organism evidence="12 13">
    <name type="scientific">Microbacterium sediminis</name>
    <dbReference type="NCBI Taxonomy" id="904291"/>
    <lineage>
        <taxon>Bacteria</taxon>
        <taxon>Bacillati</taxon>
        <taxon>Actinomycetota</taxon>
        <taxon>Actinomycetes</taxon>
        <taxon>Micrococcales</taxon>
        <taxon>Microbacteriaceae</taxon>
        <taxon>Microbacterium</taxon>
    </lineage>
</organism>
<dbReference type="GO" id="GO:0000976">
    <property type="term" value="F:transcription cis-regulatory region binding"/>
    <property type="evidence" value="ECO:0007669"/>
    <property type="project" value="TreeGrafter"/>
</dbReference>
<dbReference type="RefSeq" id="WP_067026225.1">
    <property type="nucleotide sequence ID" value="NZ_CP038256.1"/>
</dbReference>
<dbReference type="InterPro" id="IPR043135">
    <property type="entry name" value="Fur_C"/>
</dbReference>
<dbReference type="Proteomes" id="UP000093355">
    <property type="component" value="Unassembled WGS sequence"/>
</dbReference>
<keyword evidence="10" id="KW-0804">Transcription</keyword>